<dbReference type="PANTHER" id="PTHR43409">
    <property type="entry name" value="ANAEROBIC MAGNESIUM-PROTOPORPHYRIN IX MONOMETHYL ESTER CYCLASE-RELATED"/>
    <property type="match status" value="1"/>
</dbReference>
<dbReference type="SFLD" id="SFLDG01123">
    <property type="entry name" value="methyltransferase_(Class_B)"/>
    <property type="match status" value="1"/>
</dbReference>
<accession>A0ABS4P1M3</accession>
<keyword evidence="5" id="KW-0411">Iron-sulfur</keyword>
<evidence type="ECO:0000256" key="1">
    <source>
        <dbReference type="ARBA" id="ARBA00001966"/>
    </source>
</evidence>
<dbReference type="Pfam" id="PF04055">
    <property type="entry name" value="Radical_SAM"/>
    <property type="match status" value="1"/>
</dbReference>
<evidence type="ECO:0000256" key="5">
    <source>
        <dbReference type="ARBA" id="ARBA00023014"/>
    </source>
</evidence>
<feature type="domain" description="B12-binding" evidence="6">
    <location>
        <begin position="1"/>
        <end position="147"/>
    </location>
</feature>
<dbReference type="InterPro" id="IPR023404">
    <property type="entry name" value="rSAM_horseshoe"/>
</dbReference>
<comment type="caution">
    <text evidence="8">The sequence shown here is derived from an EMBL/GenBank/DDBJ whole genome shotgun (WGS) entry which is preliminary data.</text>
</comment>
<evidence type="ECO:0000256" key="2">
    <source>
        <dbReference type="ARBA" id="ARBA00022691"/>
    </source>
</evidence>
<evidence type="ECO:0000259" key="6">
    <source>
        <dbReference type="PROSITE" id="PS51332"/>
    </source>
</evidence>
<dbReference type="PANTHER" id="PTHR43409:SF16">
    <property type="entry name" value="SLR0320 PROTEIN"/>
    <property type="match status" value="1"/>
</dbReference>
<proteinExistence type="predicted"/>
<dbReference type="RefSeq" id="WP_209878708.1">
    <property type="nucleotide sequence ID" value="NZ_JAGGLV010000029.1"/>
</dbReference>
<dbReference type="Proteomes" id="UP000773462">
    <property type="component" value="Unassembled WGS sequence"/>
</dbReference>
<dbReference type="Pfam" id="PF02310">
    <property type="entry name" value="B12-binding"/>
    <property type="match status" value="1"/>
</dbReference>
<dbReference type="SMART" id="SM00729">
    <property type="entry name" value="Elp3"/>
    <property type="match status" value="1"/>
</dbReference>
<dbReference type="InterPro" id="IPR058240">
    <property type="entry name" value="rSAM_sf"/>
</dbReference>
<dbReference type="InterPro" id="IPR006158">
    <property type="entry name" value="Cobalamin-bd"/>
</dbReference>
<dbReference type="PROSITE" id="PS51332">
    <property type="entry name" value="B12_BINDING"/>
    <property type="match status" value="1"/>
</dbReference>
<keyword evidence="4" id="KW-0408">Iron</keyword>
<gene>
    <name evidence="8" type="ORF">J2Z70_005782</name>
</gene>
<dbReference type="CDD" id="cd01335">
    <property type="entry name" value="Radical_SAM"/>
    <property type="match status" value="1"/>
</dbReference>
<evidence type="ECO:0000313" key="9">
    <source>
        <dbReference type="Proteomes" id="UP000773462"/>
    </source>
</evidence>
<keyword evidence="3" id="KW-0479">Metal-binding</keyword>
<reference evidence="8 9" key="1">
    <citation type="submission" date="2021-03" db="EMBL/GenBank/DDBJ databases">
        <title>Genomic Encyclopedia of Type Strains, Phase IV (KMG-IV): sequencing the most valuable type-strain genomes for metagenomic binning, comparative biology and taxonomic classification.</title>
        <authorList>
            <person name="Goeker M."/>
        </authorList>
    </citation>
    <scope>NUCLEOTIDE SEQUENCE [LARGE SCALE GENOMIC DNA]</scope>
    <source>
        <strain evidence="8 9">DSM 101953</strain>
    </source>
</reference>
<dbReference type="SUPFAM" id="SSF102114">
    <property type="entry name" value="Radical SAM enzymes"/>
    <property type="match status" value="1"/>
</dbReference>
<sequence length="428" mass="47317">MRILVVSTNTLLKPLPVLPVGAGMVYSALTAAGFKARFLDLAFVAEPLEALREELRVNGADLICLSVRNIDNQVIQQPESYLAFIQQVMQVCRTCSSAKVLLGGAAMLVMPGELVKELGADYGIKGSGGEAEAVRLAREIERGQAPETGTVRNADPAYHPVYSRIPPKPLFAPQYFIPNPRIKKASMGYQASRGCSRHCIYCSEGYMNAGACRIPAEQFSEDMKILENDYQVHNITFVDGVFNHEVEETVEFCKLIGCTSPSLEWSCALTPAHVTEELIRSLKENGCRFVDIGADSGSQQMLRRMGKQFTPEQLVKLGHLLEHYQLPYSVSLLFGGPGEDAETVQETVQVVNQMNPVYILASQGIRVYPHTALYHIALQEQVIRAEDNLLFPAYYQSKDYSADLLTDALSASRHIYKDMLMNSIGGRT</sequence>
<keyword evidence="2" id="KW-0949">S-adenosyl-L-methionine</keyword>
<evidence type="ECO:0000259" key="7">
    <source>
        <dbReference type="PROSITE" id="PS51918"/>
    </source>
</evidence>
<evidence type="ECO:0000313" key="8">
    <source>
        <dbReference type="EMBL" id="MBP2115584.1"/>
    </source>
</evidence>
<dbReference type="InterPro" id="IPR006638">
    <property type="entry name" value="Elp3/MiaA/NifB-like_rSAM"/>
</dbReference>
<evidence type="ECO:0000256" key="3">
    <source>
        <dbReference type="ARBA" id="ARBA00022723"/>
    </source>
</evidence>
<keyword evidence="9" id="KW-1185">Reference proteome</keyword>
<dbReference type="Gene3D" id="3.80.30.20">
    <property type="entry name" value="tm_1862 like domain"/>
    <property type="match status" value="1"/>
</dbReference>
<dbReference type="PROSITE" id="PS51918">
    <property type="entry name" value="RADICAL_SAM"/>
    <property type="match status" value="1"/>
</dbReference>
<name>A0ABS4P1M3_9BACL</name>
<organism evidence="8 9">
    <name type="scientific">Paenibacillus silagei</name>
    <dbReference type="NCBI Taxonomy" id="1670801"/>
    <lineage>
        <taxon>Bacteria</taxon>
        <taxon>Bacillati</taxon>
        <taxon>Bacillota</taxon>
        <taxon>Bacilli</taxon>
        <taxon>Bacillales</taxon>
        <taxon>Paenibacillaceae</taxon>
        <taxon>Paenibacillus</taxon>
    </lineage>
</organism>
<feature type="domain" description="Radical SAM core" evidence="7">
    <location>
        <begin position="181"/>
        <end position="401"/>
    </location>
</feature>
<evidence type="ECO:0000256" key="4">
    <source>
        <dbReference type="ARBA" id="ARBA00023004"/>
    </source>
</evidence>
<dbReference type="InterPro" id="IPR051198">
    <property type="entry name" value="BchE-like"/>
</dbReference>
<dbReference type="InterPro" id="IPR034466">
    <property type="entry name" value="Methyltransferase_Class_B"/>
</dbReference>
<dbReference type="InterPro" id="IPR007197">
    <property type="entry name" value="rSAM"/>
</dbReference>
<dbReference type="SFLD" id="SFLDG01082">
    <property type="entry name" value="B12-binding_domain_containing"/>
    <property type="match status" value="1"/>
</dbReference>
<comment type="cofactor">
    <cofactor evidence="1">
        <name>[4Fe-4S] cluster</name>
        <dbReference type="ChEBI" id="CHEBI:49883"/>
    </cofactor>
</comment>
<dbReference type="EMBL" id="JAGGLV010000029">
    <property type="protein sequence ID" value="MBP2115584.1"/>
    <property type="molecule type" value="Genomic_DNA"/>
</dbReference>
<protein>
    <submittedName>
        <fullName evidence="8">Radical SAM superfamily enzyme YgiQ (UPF0313 family)</fullName>
    </submittedName>
</protein>
<dbReference type="SFLD" id="SFLDS00029">
    <property type="entry name" value="Radical_SAM"/>
    <property type="match status" value="1"/>
</dbReference>